<gene>
    <name evidence="2" type="ORF">Sradi_7111300</name>
</gene>
<proteinExistence type="predicted"/>
<feature type="region of interest" description="Disordered" evidence="1">
    <location>
        <begin position="52"/>
        <end position="103"/>
    </location>
</feature>
<evidence type="ECO:0000313" key="2">
    <source>
        <dbReference type="EMBL" id="KAL0288019.1"/>
    </source>
</evidence>
<name>A0AAW2J157_SESRA</name>
<feature type="non-terminal residue" evidence="2">
    <location>
        <position position="103"/>
    </location>
</feature>
<evidence type="ECO:0000256" key="1">
    <source>
        <dbReference type="SAM" id="MobiDB-lite"/>
    </source>
</evidence>
<feature type="compositionally biased region" description="Basic residues" evidence="1">
    <location>
        <begin position="85"/>
        <end position="95"/>
    </location>
</feature>
<sequence length="103" mass="11362">MTSSQIFEDRTSVVEWLMSLLTIIITWVQNLVKATLHASPQSIWGAQGLEPKCTSTVSTGLQLPQAGSAPRGPRPRVQELDQQHHASHRRGHRTPARGTTRAT</sequence>
<protein>
    <submittedName>
        <fullName evidence="2">Uncharacterized protein</fullName>
    </submittedName>
</protein>
<reference evidence="2" key="1">
    <citation type="submission" date="2020-06" db="EMBL/GenBank/DDBJ databases">
        <authorList>
            <person name="Li T."/>
            <person name="Hu X."/>
            <person name="Zhang T."/>
            <person name="Song X."/>
            <person name="Zhang H."/>
            <person name="Dai N."/>
            <person name="Sheng W."/>
            <person name="Hou X."/>
            <person name="Wei L."/>
        </authorList>
    </citation>
    <scope>NUCLEOTIDE SEQUENCE</scope>
    <source>
        <strain evidence="2">G02</strain>
        <tissue evidence="2">Leaf</tissue>
    </source>
</reference>
<dbReference type="AlphaFoldDB" id="A0AAW2J157"/>
<accession>A0AAW2J157</accession>
<dbReference type="EMBL" id="JACGWJ010000820">
    <property type="protein sequence ID" value="KAL0288019.1"/>
    <property type="molecule type" value="Genomic_DNA"/>
</dbReference>
<feature type="compositionally biased region" description="Polar residues" evidence="1">
    <location>
        <begin position="53"/>
        <end position="62"/>
    </location>
</feature>
<organism evidence="2">
    <name type="scientific">Sesamum radiatum</name>
    <name type="common">Black benniseed</name>
    <dbReference type="NCBI Taxonomy" id="300843"/>
    <lineage>
        <taxon>Eukaryota</taxon>
        <taxon>Viridiplantae</taxon>
        <taxon>Streptophyta</taxon>
        <taxon>Embryophyta</taxon>
        <taxon>Tracheophyta</taxon>
        <taxon>Spermatophyta</taxon>
        <taxon>Magnoliopsida</taxon>
        <taxon>eudicotyledons</taxon>
        <taxon>Gunneridae</taxon>
        <taxon>Pentapetalae</taxon>
        <taxon>asterids</taxon>
        <taxon>lamiids</taxon>
        <taxon>Lamiales</taxon>
        <taxon>Pedaliaceae</taxon>
        <taxon>Sesamum</taxon>
    </lineage>
</organism>
<reference evidence="2" key="2">
    <citation type="journal article" date="2024" name="Plant">
        <title>Genomic evolution and insights into agronomic trait innovations of Sesamum species.</title>
        <authorList>
            <person name="Miao H."/>
            <person name="Wang L."/>
            <person name="Qu L."/>
            <person name="Liu H."/>
            <person name="Sun Y."/>
            <person name="Le M."/>
            <person name="Wang Q."/>
            <person name="Wei S."/>
            <person name="Zheng Y."/>
            <person name="Lin W."/>
            <person name="Duan Y."/>
            <person name="Cao H."/>
            <person name="Xiong S."/>
            <person name="Wang X."/>
            <person name="Wei L."/>
            <person name="Li C."/>
            <person name="Ma Q."/>
            <person name="Ju M."/>
            <person name="Zhao R."/>
            <person name="Li G."/>
            <person name="Mu C."/>
            <person name="Tian Q."/>
            <person name="Mei H."/>
            <person name="Zhang T."/>
            <person name="Gao T."/>
            <person name="Zhang H."/>
        </authorList>
    </citation>
    <scope>NUCLEOTIDE SEQUENCE</scope>
    <source>
        <strain evidence="2">G02</strain>
    </source>
</reference>
<comment type="caution">
    <text evidence="2">The sequence shown here is derived from an EMBL/GenBank/DDBJ whole genome shotgun (WGS) entry which is preliminary data.</text>
</comment>